<keyword evidence="1" id="KW-0732">Signal</keyword>
<gene>
    <name evidence="2" type="ORF">SCD92_05370</name>
</gene>
<evidence type="ECO:0000313" key="2">
    <source>
        <dbReference type="EMBL" id="MDX6848780.1"/>
    </source>
</evidence>
<feature type="chain" id="PRO_5047298285" evidence="1">
    <location>
        <begin position="26"/>
        <end position="290"/>
    </location>
</feature>
<organism evidence="2 3">
    <name type="scientific">Gilvimarinus gilvus</name>
    <dbReference type="NCBI Taxonomy" id="3058038"/>
    <lineage>
        <taxon>Bacteria</taxon>
        <taxon>Pseudomonadati</taxon>
        <taxon>Pseudomonadota</taxon>
        <taxon>Gammaproteobacteria</taxon>
        <taxon>Cellvibrionales</taxon>
        <taxon>Cellvibrionaceae</taxon>
        <taxon>Gilvimarinus</taxon>
    </lineage>
</organism>
<dbReference type="EMBL" id="JAXAFO010000006">
    <property type="protein sequence ID" value="MDX6848780.1"/>
    <property type="molecule type" value="Genomic_DNA"/>
</dbReference>
<keyword evidence="3" id="KW-1185">Reference proteome</keyword>
<proteinExistence type="predicted"/>
<dbReference type="Proteomes" id="UP001273505">
    <property type="component" value="Unassembled WGS sequence"/>
</dbReference>
<name>A0ABU4RV95_9GAMM</name>
<accession>A0ABU4RV95</accession>
<dbReference type="InterPro" id="IPR047111">
    <property type="entry name" value="YbaP-like"/>
</dbReference>
<reference evidence="2 3" key="1">
    <citation type="submission" date="2023-11" db="EMBL/GenBank/DDBJ databases">
        <title>Gilvimarinus fulvus sp. nov., isolated from the surface of Kelp.</title>
        <authorList>
            <person name="Sun Y.Y."/>
            <person name="Gong Y."/>
            <person name="Du Z.J."/>
        </authorList>
    </citation>
    <scope>NUCLEOTIDE SEQUENCE [LARGE SCALE GENOMIC DNA]</scope>
    <source>
        <strain evidence="2 3">SDUM040013</strain>
    </source>
</reference>
<feature type="signal peptide" evidence="1">
    <location>
        <begin position="1"/>
        <end position="25"/>
    </location>
</feature>
<evidence type="ECO:0000256" key="1">
    <source>
        <dbReference type="SAM" id="SignalP"/>
    </source>
</evidence>
<sequence length="290" mass="31900">MQKIKMGLLAACLSACALLANFASAEAMVWEVSRGDNTVYLAGTIHMLKPSDYPLPAEYEEAFAVSDTIVLETDMEAVQSPQFAMQMSQKMMLPEGQSLSTVLNADVYEQVRAFSSERGLPLQAIANFQPAFIALTLSVLEMQKLGFAEGVDVLYAKKAKEAGKALGALETPEQQLGFIMAMTELDPNEFMLFTLEDMKNLPVLMDDMVKAFKTGDADGLYRLGGEPMIDYSRELYQTILTDRNRAWLTDIEQFLATSDTEMVMVGALHLAGPDSVPALLKQKGISVKRL</sequence>
<comment type="caution">
    <text evidence="2">The sequence shown here is derived from an EMBL/GenBank/DDBJ whole genome shotgun (WGS) entry which is preliminary data.</text>
</comment>
<dbReference type="Pfam" id="PF01963">
    <property type="entry name" value="TraB_PrgY_gumN"/>
    <property type="match status" value="1"/>
</dbReference>
<dbReference type="PANTHER" id="PTHR40590">
    <property type="entry name" value="CYTOPLASMIC PROTEIN-RELATED"/>
    <property type="match status" value="1"/>
</dbReference>
<evidence type="ECO:0000313" key="3">
    <source>
        <dbReference type="Proteomes" id="UP001273505"/>
    </source>
</evidence>
<dbReference type="InterPro" id="IPR002816">
    <property type="entry name" value="TraB/PrgY/GumN_fam"/>
</dbReference>
<dbReference type="CDD" id="cd14789">
    <property type="entry name" value="Tiki"/>
    <property type="match status" value="1"/>
</dbReference>
<dbReference type="PANTHER" id="PTHR40590:SF1">
    <property type="entry name" value="CYTOPLASMIC PROTEIN"/>
    <property type="match status" value="1"/>
</dbReference>
<protein>
    <submittedName>
        <fullName evidence="2">TraB/GumN family protein</fullName>
    </submittedName>
</protein>
<dbReference type="RefSeq" id="WP_302724018.1">
    <property type="nucleotide sequence ID" value="NZ_JAULRU010000731.1"/>
</dbReference>